<dbReference type="Gene3D" id="1.20.1270.70">
    <property type="entry name" value="Designed single chain three-helix bundle"/>
    <property type="match status" value="1"/>
</dbReference>
<reference evidence="3 4" key="1">
    <citation type="submission" date="2018-07" db="EMBL/GenBank/DDBJ databases">
        <title>Genomic Encyclopedia of Type Strains, Phase III (KMG-III): the genomes of soil and plant-associated and newly described type strains.</title>
        <authorList>
            <person name="Whitman W."/>
        </authorList>
    </citation>
    <scope>NUCLEOTIDE SEQUENCE [LARGE SCALE GENOMIC DNA]</scope>
    <source>
        <strain evidence="3 4">CECT 7506</strain>
    </source>
</reference>
<accession>A0A368W216</accession>
<dbReference type="Proteomes" id="UP000252415">
    <property type="component" value="Unassembled WGS sequence"/>
</dbReference>
<feature type="domain" description="LysM" evidence="2">
    <location>
        <begin position="1"/>
        <end position="45"/>
    </location>
</feature>
<keyword evidence="4" id="KW-1185">Reference proteome</keyword>
<dbReference type="Pfam" id="PF01476">
    <property type="entry name" value="LysM"/>
    <property type="match status" value="1"/>
</dbReference>
<feature type="region of interest" description="Disordered" evidence="1">
    <location>
        <begin position="50"/>
        <end position="74"/>
    </location>
</feature>
<protein>
    <submittedName>
        <fullName evidence="3">LysM domain-containing protein</fullName>
    </submittedName>
</protein>
<feature type="compositionally biased region" description="Pro residues" evidence="1">
    <location>
        <begin position="50"/>
        <end position="71"/>
    </location>
</feature>
<dbReference type="EMBL" id="QPJD01000005">
    <property type="protein sequence ID" value="RCW49075.1"/>
    <property type="molecule type" value="Genomic_DNA"/>
</dbReference>
<dbReference type="CDD" id="cd00118">
    <property type="entry name" value="LysM"/>
    <property type="match status" value="1"/>
</dbReference>
<dbReference type="RefSeq" id="WP_114379813.1">
    <property type="nucleotide sequence ID" value="NZ_QPJD01000005.1"/>
</dbReference>
<dbReference type="SMART" id="SM00257">
    <property type="entry name" value="LysM"/>
    <property type="match status" value="1"/>
</dbReference>
<sequence length="106" mass="11964">MNYVVQPGDTLWSIASRFGTSVQAIMQANGLTNPNYIYVGLTLYIPIPGPPFPPAPPYPPGPPFPPSPPAPDNLDRRVTRLERQVERLSNEVERLRRRVERLEQQS</sequence>
<evidence type="ECO:0000313" key="3">
    <source>
        <dbReference type="EMBL" id="RCW49075.1"/>
    </source>
</evidence>
<evidence type="ECO:0000256" key="1">
    <source>
        <dbReference type="SAM" id="MobiDB-lite"/>
    </source>
</evidence>
<organism evidence="3 4">
    <name type="scientific">Paenibacillus prosopidis</name>
    <dbReference type="NCBI Taxonomy" id="630520"/>
    <lineage>
        <taxon>Bacteria</taxon>
        <taxon>Bacillati</taxon>
        <taxon>Bacillota</taxon>
        <taxon>Bacilli</taxon>
        <taxon>Bacillales</taxon>
        <taxon>Paenibacillaceae</taxon>
        <taxon>Paenibacillus</taxon>
    </lineage>
</organism>
<gene>
    <name evidence="3" type="ORF">DFP97_105260</name>
</gene>
<comment type="caution">
    <text evidence="3">The sequence shown here is derived from an EMBL/GenBank/DDBJ whole genome shotgun (WGS) entry which is preliminary data.</text>
</comment>
<name>A0A368W216_9BACL</name>
<proteinExistence type="predicted"/>
<dbReference type="PROSITE" id="PS51782">
    <property type="entry name" value="LYSM"/>
    <property type="match status" value="1"/>
</dbReference>
<dbReference type="AlphaFoldDB" id="A0A368W216"/>
<evidence type="ECO:0000259" key="2">
    <source>
        <dbReference type="PROSITE" id="PS51782"/>
    </source>
</evidence>
<dbReference type="Gene3D" id="3.10.350.10">
    <property type="entry name" value="LysM domain"/>
    <property type="match status" value="1"/>
</dbReference>
<dbReference type="PANTHER" id="PTHR33734:SF22">
    <property type="entry name" value="MEMBRANE-BOUND LYTIC MUREIN TRANSGLYCOSYLASE D"/>
    <property type="match status" value="1"/>
</dbReference>
<dbReference type="InterPro" id="IPR036779">
    <property type="entry name" value="LysM_dom_sf"/>
</dbReference>
<dbReference type="SUPFAM" id="SSF54106">
    <property type="entry name" value="LysM domain"/>
    <property type="match status" value="1"/>
</dbReference>
<evidence type="ECO:0000313" key="4">
    <source>
        <dbReference type="Proteomes" id="UP000252415"/>
    </source>
</evidence>
<dbReference type="PANTHER" id="PTHR33734">
    <property type="entry name" value="LYSM DOMAIN-CONTAINING GPI-ANCHORED PROTEIN 2"/>
    <property type="match status" value="1"/>
</dbReference>
<dbReference type="OrthoDB" id="9769314at2"/>
<dbReference type="InterPro" id="IPR018392">
    <property type="entry name" value="LysM"/>
</dbReference>